<dbReference type="Proteomes" id="UP001501508">
    <property type="component" value="Unassembled WGS sequence"/>
</dbReference>
<evidence type="ECO:0000313" key="13">
    <source>
        <dbReference type="Proteomes" id="UP001501508"/>
    </source>
</evidence>
<keyword evidence="7 9" id="KW-0234">DNA repair</keyword>
<evidence type="ECO:0000256" key="3">
    <source>
        <dbReference type="ARBA" id="ARBA00021315"/>
    </source>
</evidence>
<evidence type="ECO:0000313" key="12">
    <source>
        <dbReference type="EMBL" id="GAA4437581.1"/>
    </source>
</evidence>
<dbReference type="InterPro" id="IPR003395">
    <property type="entry name" value="RecF/RecN/SMC_N"/>
</dbReference>
<accession>A0ABP8LVS4</accession>
<comment type="function">
    <text evidence="1 9">May be involved in recombinational repair of damaged DNA.</text>
</comment>
<dbReference type="CDD" id="cd03241">
    <property type="entry name" value="ABC_RecN"/>
    <property type="match status" value="1"/>
</dbReference>
<dbReference type="InterPro" id="IPR003593">
    <property type="entry name" value="AAA+_ATPase"/>
</dbReference>
<evidence type="ECO:0000256" key="2">
    <source>
        <dbReference type="ARBA" id="ARBA00009441"/>
    </source>
</evidence>
<proteinExistence type="inferred from homology"/>
<dbReference type="SUPFAM" id="SSF52540">
    <property type="entry name" value="P-loop containing nucleoside triphosphate hydrolases"/>
    <property type="match status" value="1"/>
</dbReference>
<dbReference type="RefSeq" id="WP_345028001.1">
    <property type="nucleotide sequence ID" value="NZ_BAABEY010000018.1"/>
</dbReference>
<dbReference type="NCBIfam" id="TIGR00634">
    <property type="entry name" value="recN"/>
    <property type="match status" value="1"/>
</dbReference>
<reference evidence="13" key="1">
    <citation type="journal article" date="2019" name="Int. J. Syst. Evol. Microbiol.">
        <title>The Global Catalogue of Microorganisms (GCM) 10K type strain sequencing project: providing services to taxonomists for standard genome sequencing and annotation.</title>
        <authorList>
            <consortium name="The Broad Institute Genomics Platform"/>
            <consortium name="The Broad Institute Genome Sequencing Center for Infectious Disease"/>
            <person name="Wu L."/>
            <person name="Ma J."/>
        </authorList>
    </citation>
    <scope>NUCLEOTIDE SEQUENCE [LARGE SCALE GENOMIC DNA]</scope>
    <source>
        <strain evidence="13">JCM 31920</strain>
    </source>
</reference>
<dbReference type="PIRSF" id="PIRSF003128">
    <property type="entry name" value="RecN"/>
    <property type="match status" value="1"/>
</dbReference>
<dbReference type="Gene3D" id="3.40.50.300">
    <property type="entry name" value="P-loop containing nucleotide triphosphate hydrolases"/>
    <property type="match status" value="2"/>
</dbReference>
<dbReference type="Pfam" id="PF02463">
    <property type="entry name" value="SMC_N"/>
    <property type="match status" value="1"/>
</dbReference>
<protein>
    <recommendedName>
        <fullName evidence="3 9">DNA repair protein RecN</fullName>
    </recommendedName>
    <alternativeName>
        <fullName evidence="8 9">Recombination protein N</fullName>
    </alternativeName>
</protein>
<dbReference type="PANTHER" id="PTHR11059:SF0">
    <property type="entry name" value="DNA REPAIR PROTEIN RECN"/>
    <property type="match status" value="1"/>
</dbReference>
<evidence type="ECO:0000256" key="4">
    <source>
        <dbReference type="ARBA" id="ARBA00022741"/>
    </source>
</evidence>
<feature type="domain" description="AAA+ ATPase" evidence="11">
    <location>
        <begin position="21"/>
        <end position="507"/>
    </location>
</feature>
<keyword evidence="5 9" id="KW-0227">DNA damage</keyword>
<keyword evidence="6" id="KW-0067">ATP-binding</keyword>
<evidence type="ECO:0000259" key="11">
    <source>
        <dbReference type="SMART" id="SM00382"/>
    </source>
</evidence>
<comment type="caution">
    <text evidence="12">The sequence shown here is derived from an EMBL/GenBank/DDBJ whole genome shotgun (WGS) entry which is preliminary data.</text>
</comment>
<gene>
    <name evidence="12" type="primary">recN</name>
    <name evidence="12" type="ORF">GCM10023091_17010</name>
</gene>
<evidence type="ECO:0000256" key="7">
    <source>
        <dbReference type="ARBA" id="ARBA00023204"/>
    </source>
</evidence>
<keyword evidence="4" id="KW-0547">Nucleotide-binding</keyword>
<evidence type="ECO:0000256" key="5">
    <source>
        <dbReference type="ARBA" id="ARBA00022763"/>
    </source>
</evidence>
<evidence type="ECO:0000256" key="1">
    <source>
        <dbReference type="ARBA" id="ARBA00003618"/>
    </source>
</evidence>
<evidence type="ECO:0000256" key="6">
    <source>
        <dbReference type="ARBA" id="ARBA00022840"/>
    </source>
</evidence>
<dbReference type="PANTHER" id="PTHR11059">
    <property type="entry name" value="DNA REPAIR PROTEIN RECN"/>
    <property type="match status" value="1"/>
</dbReference>
<name>A0ABP8LVS4_9BACT</name>
<dbReference type="EMBL" id="BAABEY010000018">
    <property type="protein sequence ID" value="GAA4437581.1"/>
    <property type="molecule type" value="Genomic_DNA"/>
</dbReference>
<dbReference type="InterPro" id="IPR027417">
    <property type="entry name" value="P-loop_NTPase"/>
</dbReference>
<feature type="coiled-coil region" evidence="10">
    <location>
        <begin position="155"/>
        <end position="185"/>
    </location>
</feature>
<feature type="coiled-coil region" evidence="10">
    <location>
        <begin position="335"/>
        <end position="362"/>
    </location>
</feature>
<keyword evidence="13" id="KW-1185">Reference proteome</keyword>
<dbReference type="SMART" id="SM00382">
    <property type="entry name" value="AAA"/>
    <property type="match status" value="1"/>
</dbReference>
<dbReference type="InterPro" id="IPR004604">
    <property type="entry name" value="DNA_recomb/repair_RecN"/>
</dbReference>
<organism evidence="12 13">
    <name type="scientific">Ravibacter arvi</name>
    <dbReference type="NCBI Taxonomy" id="2051041"/>
    <lineage>
        <taxon>Bacteria</taxon>
        <taxon>Pseudomonadati</taxon>
        <taxon>Bacteroidota</taxon>
        <taxon>Cytophagia</taxon>
        <taxon>Cytophagales</taxon>
        <taxon>Spirosomataceae</taxon>
        <taxon>Ravibacter</taxon>
    </lineage>
</organism>
<comment type="similarity">
    <text evidence="2 9">Belongs to the RecN family.</text>
</comment>
<sequence length="553" mass="61846">MLTHLLIKNYVLIDHLELPLSPGLTIITGETGAGKSILLGAIGLLLGQRAETRVLQSQDSKCIIEGTFELSGYGLQALFEEEELDYAPLTLIRREITPNGKSRAFVNDTPVNLDLLKRITEKLIDIHSQHDSILLGNGSVQTDLLDAFGSNSEKLRLYEERYDAYKKAEEALRKINEEAGLIRKENDYHHYLWQELDHADLRAGESAGLESELAILEHAAEIKAKFLGIQQGLDGQEVSALTLLNESAYALQQINRLAPAYQALAQRLQDVLVELKDISGEIDDAADQVEINDERMATVAERLDNLYQLTKKHQVGHPDELIEIRDDLRLKIDRFESLDAVLKAAEKESEEALNQMLAQGRELSKARKAIIPRFEELISSLVRDLGIAHAVFQVNLTDQAVPARSGLERVDFLFSANKGLPPQPLRNVASGGEFSRLMLAFKYAVAEKKQLGTLIFDEIDSGISGEIARKMGEMLKQMARKHQLITITHLHQIAAFGDQHLFVYKDNTRQTTISKIRQLSEKERIEELAQMIGGQNPSESVVANARELLKNSL</sequence>
<keyword evidence="10" id="KW-0175">Coiled coil</keyword>
<evidence type="ECO:0000256" key="9">
    <source>
        <dbReference type="PIRNR" id="PIRNR003128"/>
    </source>
</evidence>
<evidence type="ECO:0000256" key="8">
    <source>
        <dbReference type="ARBA" id="ARBA00033408"/>
    </source>
</evidence>
<evidence type="ECO:0000256" key="10">
    <source>
        <dbReference type="SAM" id="Coils"/>
    </source>
</evidence>